<feature type="coiled-coil region" evidence="1">
    <location>
        <begin position="167"/>
        <end position="194"/>
    </location>
</feature>
<evidence type="ECO:0000256" key="1">
    <source>
        <dbReference type="SAM" id="Coils"/>
    </source>
</evidence>
<keyword evidence="1" id="KW-0175">Coiled coil</keyword>
<dbReference type="AlphaFoldDB" id="A0A518AGS1"/>
<proteinExistence type="predicted"/>
<accession>A0A518AGS1</accession>
<sequence>MRFFAVLGIVFVVLLVAGGIGFAIWWYWNAEEPTSTAVCSFIVQGHPPKTVFDLNYAGISGDRQVDDYRATMGASLDSFKVVQAALSNPELKDCSLLLSAESPSDWLQEHLEVEFAENSELMTVKLHGPVGQEDQLVVILNAIADAFANEVIHKNRYERSEYQQSLVGAANELREDLEQKLVRLEELKAKGADDIDTKISVRMRQREIELDMEFLDELERETKALEIYDLGGAVVELYESAYIDSDDEELSFTERSED</sequence>
<protein>
    <submittedName>
        <fullName evidence="3">Uncharacterized protein</fullName>
    </submittedName>
</protein>
<evidence type="ECO:0000313" key="4">
    <source>
        <dbReference type="Proteomes" id="UP000315750"/>
    </source>
</evidence>
<organism evidence="3 4">
    <name type="scientific">Aeoliella mucimassa</name>
    <dbReference type="NCBI Taxonomy" id="2527972"/>
    <lineage>
        <taxon>Bacteria</taxon>
        <taxon>Pseudomonadati</taxon>
        <taxon>Planctomycetota</taxon>
        <taxon>Planctomycetia</taxon>
        <taxon>Pirellulales</taxon>
        <taxon>Lacipirellulaceae</taxon>
        <taxon>Aeoliella</taxon>
    </lineage>
</organism>
<name>A0A518AGS1_9BACT</name>
<dbReference type="EMBL" id="CP036278">
    <property type="protein sequence ID" value="QDU53926.1"/>
    <property type="molecule type" value="Genomic_DNA"/>
</dbReference>
<keyword evidence="2" id="KW-0812">Transmembrane</keyword>
<gene>
    <name evidence="3" type="ORF">Pan181_01040</name>
</gene>
<keyword evidence="2" id="KW-0472">Membrane</keyword>
<evidence type="ECO:0000313" key="3">
    <source>
        <dbReference type="EMBL" id="QDU53926.1"/>
    </source>
</evidence>
<keyword evidence="2" id="KW-1133">Transmembrane helix</keyword>
<feature type="transmembrane region" description="Helical" evidence="2">
    <location>
        <begin position="7"/>
        <end position="28"/>
    </location>
</feature>
<evidence type="ECO:0000256" key="2">
    <source>
        <dbReference type="SAM" id="Phobius"/>
    </source>
</evidence>
<dbReference type="KEGG" id="amuc:Pan181_01040"/>
<reference evidence="3 4" key="1">
    <citation type="submission" date="2019-02" db="EMBL/GenBank/DDBJ databases">
        <title>Deep-cultivation of Planctomycetes and their phenomic and genomic characterization uncovers novel biology.</title>
        <authorList>
            <person name="Wiegand S."/>
            <person name="Jogler M."/>
            <person name="Boedeker C."/>
            <person name="Pinto D."/>
            <person name="Vollmers J."/>
            <person name="Rivas-Marin E."/>
            <person name="Kohn T."/>
            <person name="Peeters S.H."/>
            <person name="Heuer A."/>
            <person name="Rast P."/>
            <person name="Oberbeckmann S."/>
            <person name="Bunk B."/>
            <person name="Jeske O."/>
            <person name="Meyerdierks A."/>
            <person name="Storesund J.E."/>
            <person name="Kallscheuer N."/>
            <person name="Luecker S."/>
            <person name="Lage O.M."/>
            <person name="Pohl T."/>
            <person name="Merkel B.J."/>
            <person name="Hornburger P."/>
            <person name="Mueller R.-W."/>
            <person name="Bruemmer F."/>
            <person name="Labrenz M."/>
            <person name="Spormann A.M."/>
            <person name="Op den Camp H."/>
            <person name="Overmann J."/>
            <person name="Amann R."/>
            <person name="Jetten M.S.M."/>
            <person name="Mascher T."/>
            <person name="Medema M.H."/>
            <person name="Devos D.P."/>
            <person name="Kaster A.-K."/>
            <person name="Ovreas L."/>
            <person name="Rohde M."/>
            <person name="Galperin M.Y."/>
            <person name="Jogler C."/>
        </authorList>
    </citation>
    <scope>NUCLEOTIDE SEQUENCE [LARGE SCALE GENOMIC DNA]</scope>
    <source>
        <strain evidence="3 4">Pan181</strain>
    </source>
</reference>
<keyword evidence="4" id="KW-1185">Reference proteome</keyword>
<dbReference type="Proteomes" id="UP000315750">
    <property type="component" value="Chromosome"/>
</dbReference>